<evidence type="ECO:0000313" key="2">
    <source>
        <dbReference type="Proteomes" id="UP000663760"/>
    </source>
</evidence>
<protein>
    <submittedName>
        <fullName evidence="1">Uncharacterized protein</fullName>
    </submittedName>
</protein>
<sequence length="17" mass="2202">MMDGRESDSERERERYR</sequence>
<dbReference type="EMBL" id="LR746279">
    <property type="protein sequence ID" value="CAA7409421.1"/>
    <property type="molecule type" value="Genomic_DNA"/>
</dbReference>
<evidence type="ECO:0000313" key="1">
    <source>
        <dbReference type="EMBL" id="CAA7409421.1"/>
    </source>
</evidence>
<name>A0A7I8LHB6_SPIIN</name>
<dbReference type="AlphaFoldDB" id="A0A7I8LHB6"/>
<keyword evidence="2" id="KW-1185">Reference proteome</keyword>
<organism evidence="1 2">
    <name type="scientific">Spirodela intermedia</name>
    <name type="common">Intermediate duckweed</name>
    <dbReference type="NCBI Taxonomy" id="51605"/>
    <lineage>
        <taxon>Eukaryota</taxon>
        <taxon>Viridiplantae</taxon>
        <taxon>Streptophyta</taxon>
        <taxon>Embryophyta</taxon>
        <taxon>Tracheophyta</taxon>
        <taxon>Spermatophyta</taxon>
        <taxon>Magnoliopsida</taxon>
        <taxon>Liliopsida</taxon>
        <taxon>Araceae</taxon>
        <taxon>Lemnoideae</taxon>
        <taxon>Spirodela</taxon>
    </lineage>
</organism>
<proteinExistence type="predicted"/>
<gene>
    <name evidence="1" type="ORF">SI8410_16020099</name>
</gene>
<accession>A0A7I8LHB6</accession>
<dbReference type="Proteomes" id="UP000663760">
    <property type="component" value="Chromosome 16"/>
</dbReference>
<reference evidence="1" key="1">
    <citation type="submission" date="2020-02" db="EMBL/GenBank/DDBJ databases">
        <authorList>
            <person name="Scholz U."/>
            <person name="Mascher M."/>
            <person name="Fiebig A."/>
        </authorList>
    </citation>
    <scope>NUCLEOTIDE SEQUENCE</scope>
</reference>